<evidence type="ECO:0000256" key="1">
    <source>
        <dbReference type="SAM" id="MobiDB-lite"/>
    </source>
</evidence>
<dbReference type="EMBL" id="JACGWM010000011">
    <property type="protein sequence ID" value="KAL0342461.1"/>
    <property type="molecule type" value="Genomic_DNA"/>
</dbReference>
<accession>A0AAW2NIT1</accession>
<organism evidence="2">
    <name type="scientific">Sesamum calycinum</name>
    <dbReference type="NCBI Taxonomy" id="2727403"/>
    <lineage>
        <taxon>Eukaryota</taxon>
        <taxon>Viridiplantae</taxon>
        <taxon>Streptophyta</taxon>
        <taxon>Embryophyta</taxon>
        <taxon>Tracheophyta</taxon>
        <taxon>Spermatophyta</taxon>
        <taxon>Magnoliopsida</taxon>
        <taxon>eudicotyledons</taxon>
        <taxon>Gunneridae</taxon>
        <taxon>Pentapetalae</taxon>
        <taxon>asterids</taxon>
        <taxon>lamiids</taxon>
        <taxon>Lamiales</taxon>
        <taxon>Pedaliaceae</taxon>
        <taxon>Sesamum</taxon>
    </lineage>
</organism>
<dbReference type="PANTHER" id="PTHR31267">
    <property type="entry name" value="DENTIN SIALOPHOSPHOPROTEIN-LIKE PROTEIN"/>
    <property type="match status" value="1"/>
</dbReference>
<comment type="caution">
    <text evidence="2">The sequence shown here is derived from an EMBL/GenBank/DDBJ whole genome shotgun (WGS) entry which is preliminary data.</text>
</comment>
<name>A0AAW2NIT1_9LAMI</name>
<dbReference type="PANTHER" id="PTHR31267:SF2">
    <property type="entry name" value="EXPRESSED PROTEIN"/>
    <property type="match status" value="1"/>
</dbReference>
<evidence type="ECO:0000313" key="2">
    <source>
        <dbReference type="EMBL" id="KAL0342461.1"/>
    </source>
</evidence>
<reference evidence="2" key="1">
    <citation type="submission" date="2020-06" db="EMBL/GenBank/DDBJ databases">
        <authorList>
            <person name="Li T."/>
            <person name="Hu X."/>
            <person name="Zhang T."/>
            <person name="Song X."/>
            <person name="Zhang H."/>
            <person name="Dai N."/>
            <person name="Sheng W."/>
            <person name="Hou X."/>
            <person name="Wei L."/>
        </authorList>
    </citation>
    <scope>NUCLEOTIDE SEQUENCE</scope>
    <source>
        <strain evidence="2">KEN8</strain>
        <tissue evidence="2">Leaf</tissue>
    </source>
</reference>
<sequence>MLMKRNQDLASGFRVMGHDTGQECINMDLRLECQDLEKFSVINRFARFHGRGQSDNTEASTDATPSAQKPIPQRYVTALPMPRSLPDRAQCLSL</sequence>
<protein>
    <submittedName>
        <fullName evidence="2">Uncharacterized protein</fullName>
    </submittedName>
</protein>
<feature type="region of interest" description="Disordered" evidence="1">
    <location>
        <begin position="50"/>
        <end position="80"/>
    </location>
</feature>
<proteinExistence type="predicted"/>
<dbReference type="AlphaFoldDB" id="A0AAW2NIT1"/>
<feature type="compositionally biased region" description="Polar residues" evidence="1">
    <location>
        <begin position="53"/>
        <end position="67"/>
    </location>
</feature>
<reference evidence="2" key="2">
    <citation type="journal article" date="2024" name="Plant">
        <title>Genomic evolution and insights into agronomic trait innovations of Sesamum species.</title>
        <authorList>
            <person name="Miao H."/>
            <person name="Wang L."/>
            <person name="Qu L."/>
            <person name="Liu H."/>
            <person name="Sun Y."/>
            <person name="Le M."/>
            <person name="Wang Q."/>
            <person name="Wei S."/>
            <person name="Zheng Y."/>
            <person name="Lin W."/>
            <person name="Duan Y."/>
            <person name="Cao H."/>
            <person name="Xiong S."/>
            <person name="Wang X."/>
            <person name="Wei L."/>
            <person name="Li C."/>
            <person name="Ma Q."/>
            <person name="Ju M."/>
            <person name="Zhao R."/>
            <person name="Li G."/>
            <person name="Mu C."/>
            <person name="Tian Q."/>
            <person name="Mei H."/>
            <person name="Zhang T."/>
            <person name="Gao T."/>
            <person name="Zhang H."/>
        </authorList>
    </citation>
    <scope>NUCLEOTIDE SEQUENCE</scope>
    <source>
        <strain evidence="2">KEN8</strain>
    </source>
</reference>
<gene>
    <name evidence="2" type="ORF">Scaly_1908700</name>
</gene>